<dbReference type="GO" id="GO:0016616">
    <property type="term" value="F:oxidoreductase activity, acting on the CH-OH group of donors, NAD or NADP as acceptor"/>
    <property type="evidence" value="ECO:0007669"/>
    <property type="project" value="TreeGrafter"/>
</dbReference>
<comment type="caution">
    <text evidence="3">The sequence shown here is derived from an EMBL/GenBank/DDBJ whole genome shotgun (WGS) entry which is preliminary data.</text>
</comment>
<dbReference type="PRINTS" id="PR00081">
    <property type="entry name" value="GDHRDH"/>
</dbReference>
<name>A0A0N0S0R4_RHORH</name>
<dbReference type="Pfam" id="PF13561">
    <property type="entry name" value="adh_short_C2"/>
    <property type="match status" value="1"/>
</dbReference>
<dbReference type="EMBL" id="AZYO01000042">
    <property type="protein sequence ID" value="KOS55251.1"/>
    <property type="molecule type" value="Genomic_DNA"/>
</dbReference>
<dbReference type="Proteomes" id="UP000037712">
    <property type="component" value="Unassembled WGS sequence"/>
</dbReference>
<evidence type="ECO:0000313" key="4">
    <source>
        <dbReference type="Proteomes" id="UP000037712"/>
    </source>
</evidence>
<dbReference type="SUPFAM" id="SSF51735">
    <property type="entry name" value="NAD(P)-binding Rossmann-fold domains"/>
    <property type="match status" value="1"/>
</dbReference>
<proteinExistence type="inferred from homology"/>
<organism evidence="3 4">
    <name type="scientific">Rhodococcus rhodochrous KG-21</name>
    <dbReference type="NCBI Taxonomy" id="1441923"/>
    <lineage>
        <taxon>Bacteria</taxon>
        <taxon>Bacillati</taxon>
        <taxon>Actinomycetota</taxon>
        <taxon>Actinomycetes</taxon>
        <taxon>Mycobacteriales</taxon>
        <taxon>Nocardiaceae</taxon>
        <taxon>Rhodococcus</taxon>
    </lineage>
</organism>
<dbReference type="PATRIC" id="fig|1441923.3.peg.3465"/>
<dbReference type="PRINTS" id="PR00080">
    <property type="entry name" value="SDRFAMILY"/>
</dbReference>
<protein>
    <submittedName>
        <fullName evidence="3">3-oxoacyl-ACP reductase</fullName>
    </submittedName>
</protein>
<dbReference type="PANTHER" id="PTHR42760:SF133">
    <property type="entry name" value="3-OXOACYL-[ACYL-CARRIER-PROTEIN] REDUCTASE"/>
    <property type="match status" value="1"/>
</dbReference>
<dbReference type="InterPro" id="IPR002347">
    <property type="entry name" value="SDR_fam"/>
</dbReference>
<reference evidence="4" key="2">
    <citation type="submission" date="2015-01" db="EMBL/GenBank/DDBJ databases">
        <title>Draft genome sequence of potential hydrocarbon metabolising strain of Rhodococcus rhodochrous.</title>
        <authorList>
            <person name="Aggarwal R.K."/>
            <person name="Dawar C."/>
        </authorList>
    </citation>
    <scope>NUCLEOTIDE SEQUENCE [LARGE SCALE GENOMIC DNA]</scope>
    <source>
        <strain evidence="4">KG-21</strain>
    </source>
</reference>
<dbReference type="Gene3D" id="3.40.50.720">
    <property type="entry name" value="NAD(P)-binding Rossmann-like Domain"/>
    <property type="match status" value="1"/>
</dbReference>
<dbReference type="PANTHER" id="PTHR42760">
    <property type="entry name" value="SHORT-CHAIN DEHYDROGENASES/REDUCTASES FAMILY MEMBER"/>
    <property type="match status" value="1"/>
</dbReference>
<dbReference type="AlphaFoldDB" id="A0A0N0S0R4"/>
<evidence type="ECO:0000313" key="3">
    <source>
        <dbReference type="EMBL" id="KOS55251.1"/>
    </source>
</evidence>
<dbReference type="InterPro" id="IPR036291">
    <property type="entry name" value="NAD(P)-bd_dom_sf"/>
</dbReference>
<comment type="similarity">
    <text evidence="1">Belongs to the short-chain dehydrogenases/reductases (SDR) family.</text>
</comment>
<evidence type="ECO:0000256" key="2">
    <source>
        <dbReference type="ARBA" id="ARBA00023002"/>
    </source>
</evidence>
<accession>A0A0N0S0R4</accession>
<reference evidence="3 4" key="1">
    <citation type="journal article" date="2015" name="Genome Announc.">
        <title>Draft Genome Sequence of Rhodococcus rhodochrous Strain KG-21, a Soil Isolate from Oil Fields of Krishna-Godavari Basin, India.</title>
        <authorList>
            <person name="Dawar C."/>
            <person name="Aggarwal R.K."/>
        </authorList>
    </citation>
    <scope>NUCLEOTIDE SEQUENCE [LARGE SCALE GENOMIC DNA]</scope>
    <source>
        <strain evidence="3 4">KG-21</strain>
    </source>
</reference>
<evidence type="ECO:0000256" key="1">
    <source>
        <dbReference type="ARBA" id="ARBA00006484"/>
    </source>
</evidence>
<dbReference type="CDD" id="cd05233">
    <property type="entry name" value="SDR_c"/>
    <property type="match status" value="1"/>
</dbReference>
<keyword evidence="2" id="KW-0560">Oxidoreductase</keyword>
<dbReference type="FunFam" id="3.40.50.720:FF:000084">
    <property type="entry name" value="Short-chain dehydrogenase reductase"/>
    <property type="match status" value="1"/>
</dbReference>
<gene>
    <name evidence="3" type="ORF">Z051_15815</name>
</gene>
<dbReference type="RefSeq" id="WP_054373482.1">
    <property type="nucleotide sequence ID" value="NZ_AZYO01000042.1"/>
</dbReference>
<sequence length="255" mass="27302">MVMSLRGRIALVTGAAGAGIGRALATRLAVDGATVIVTDSHAARGERVAKDLSDAFEGRAVFRQLDAGDRDQIVEVTDWVLDQFGPIGILVNNAAYNVLGSIFDYEPATWDRVMDVNLNGPWMLSRQTMRQMRDARIPGVILNISTYAPDVGGEGIEAPYAVSKGGLNVLTRSCAHEGGPHGIRVNTLSMGMIIGTRFTDALHPDMQESEIAKSPLGRLAHVDDVVEAASFLISDRAANITGEMINVAAGTHMRY</sequence>